<name>A0A8J5JC04_HOMAM</name>
<reference evidence="2" key="1">
    <citation type="journal article" date="2021" name="Sci. Adv.">
        <title>The American lobster genome reveals insights on longevity, neural, and immune adaptations.</title>
        <authorList>
            <person name="Polinski J.M."/>
            <person name="Zimin A.V."/>
            <person name="Clark K.F."/>
            <person name="Kohn A.B."/>
            <person name="Sadowski N."/>
            <person name="Timp W."/>
            <person name="Ptitsyn A."/>
            <person name="Khanna P."/>
            <person name="Romanova D.Y."/>
            <person name="Williams P."/>
            <person name="Greenwood S.J."/>
            <person name="Moroz L.L."/>
            <person name="Walt D.R."/>
            <person name="Bodnar A.G."/>
        </authorList>
    </citation>
    <scope>NUCLEOTIDE SEQUENCE</scope>
    <source>
        <strain evidence="2">GMGI-L3</strain>
    </source>
</reference>
<feature type="compositionally biased region" description="Polar residues" evidence="1">
    <location>
        <begin position="103"/>
        <end position="113"/>
    </location>
</feature>
<evidence type="ECO:0000313" key="3">
    <source>
        <dbReference type="Proteomes" id="UP000747542"/>
    </source>
</evidence>
<dbReference type="EMBL" id="JAHLQT010040609">
    <property type="protein sequence ID" value="KAG7155772.1"/>
    <property type="molecule type" value="Genomic_DNA"/>
</dbReference>
<sequence>MYLSTTEHHYNVYPTTPNSKSVNSLDLLGRDGGQNRQLEGVAGRGSGGVGSAEGATGGLGVEFDKEQSRQRQRQRLEYGEGRTDNGEGYLGGGFGAQGEGHENQSGGSSVSTQPRGCWVTFRVPVLVSLGVLVVREGGAVWLL</sequence>
<protein>
    <submittedName>
        <fullName evidence="2">Putative lachesin-like</fullName>
    </submittedName>
</protein>
<proteinExistence type="predicted"/>
<dbReference type="AlphaFoldDB" id="A0A8J5JC04"/>
<organism evidence="2 3">
    <name type="scientific">Homarus americanus</name>
    <name type="common">American lobster</name>
    <dbReference type="NCBI Taxonomy" id="6706"/>
    <lineage>
        <taxon>Eukaryota</taxon>
        <taxon>Metazoa</taxon>
        <taxon>Ecdysozoa</taxon>
        <taxon>Arthropoda</taxon>
        <taxon>Crustacea</taxon>
        <taxon>Multicrustacea</taxon>
        <taxon>Malacostraca</taxon>
        <taxon>Eumalacostraca</taxon>
        <taxon>Eucarida</taxon>
        <taxon>Decapoda</taxon>
        <taxon>Pleocyemata</taxon>
        <taxon>Astacidea</taxon>
        <taxon>Nephropoidea</taxon>
        <taxon>Nephropidae</taxon>
        <taxon>Homarus</taxon>
    </lineage>
</organism>
<feature type="compositionally biased region" description="Gly residues" evidence="1">
    <location>
        <begin position="88"/>
        <end position="98"/>
    </location>
</feature>
<gene>
    <name evidence="2" type="primary">Lac-L</name>
    <name evidence="2" type="ORF">Hamer_G024736</name>
</gene>
<feature type="region of interest" description="Disordered" evidence="1">
    <location>
        <begin position="1"/>
        <end position="113"/>
    </location>
</feature>
<dbReference type="Proteomes" id="UP000747542">
    <property type="component" value="Unassembled WGS sequence"/>
</dbReference>
<evidence type="ECO:0000313" key="2">
    <source>
        <dbReference type="EMBL" id="KAG7155772.1"/>
    </source>
</evidence>
<feature type="compositionally biased region" description="Basic and acidic residues" evidence="1">
    <location>
        <begin position="1"/>
        <end position="10"/>
    </location>
</feature>
<comment type="caution">
    <text evidence="2">The sequence shown here is derived from an EMBL/GenBank/DDBJ whole genome shotgun (WGS) entry which is preliminary data.</text>
</comment>
<feature type="compositionally biased region" description="Polar residues" evidence="1">
    <location>
        <begin position="13"/>
        <end position="24"/>
    </location>
</feature>
<feature type="compositionally biased region" description="Basic and acidic residues" evidence="1">
    <location>
        <begin position="62"/>
        <end position="85"/>
    </location>
</feature>
<accession>A0A8J5JC04</accession>
<feature type="compositionally biased region" description="Gly residues" evidence="1">
    <location>
        <begin position="42"/>
        <end position="60"/>
    </location>
</feature>
<evidence type="ECO:0000256" key="1">
    <source>
        <dbReference type="SAM" id="MobiDB-lite"/>
    </source>
</evidence>
<keyword evidence="3" id="KW-1185">Reference proteome</keyword>